<evidence type="ECO:0000256" key="6">
    <source>
        <dbReference type="ARBA" id="ARBA00022989"/>
    </source>
</evidence>
<dbReference type="GO" id="GO:0005886">
    <property type="term" value="C:plasma membrane"/>
    <property type="evidence" value="ECO:0007669"/>
    <property type="project" value="UniProtKB-SubCell"/>
</dbReference>
<evidence type="ECO:0000313" key="8">
    <source>
        <dbReference type="EMBL" id="USF24589.1"/>
    </source>
</evidence>
<keyword evidence="3" id="KW-0813">Transport</keyword>
<dbReference type="EMBL" id="CP097562">
    <property type="protein sequence ID" value="USF24589.1"/>
    <property type="molecule type" value="Genomic_DNA"/>
</dbReference>
<evidence type="ECO:0000313" key="9">
    <source>
        <dbReference type="Proteomes" id="UP000017429"/>
    </source>
</evidence>
<dbReference type="Gene3D" id="1.20.58.340">
    <property type="entry name" value="Magnesium transport protein CorA, transmembrane region"/>
    <property type="match status" value="2"/>
</dbReference>
<dbReference type="GO" id="GO:0050897">
    <property type="term" value="F:cobalt ion binding"/>
    <property type="evidence" value="ECO:0007669"/>
    <property type="project" value="TreeGrafter"/>
</dbReference>
<proteinExistence type="inferred from homology"/>
<keyword evidence="6" id="KW-1133">Transmembrane helix</keyword>
<dbReference type="SUPFAM" id="SSF144083">
    <property type="entry name" value="Magnesium transport protein CorA, transmembrane region"/>
    <property type="match status" value="1"/>
</dbReference>
<name>V2QB00_9BACT</name>
<reference evidence="8" key="2">
    <citation type="submission" date="2022-05" db="EMBL/GenBank/DDBJ databases">
        <authorList>
            <person name="Proctor A.L."/>
            <person name="Phillips G.J."/>
            <person name="Wannemuehler M.J."/>
        </authorList>
    </citation>
    <scope>NUCLEOTIDE SEQUENCE</scope>
    <source>
        <strain evidence="8">ASF457</strain>
    </source>
</reference>
<gene>
    <name evidence="8" type="primary">corA</name>
    <name evidence="8" type="ORF">N508_001678</name>
</gene>
<dbReference type="InterPro" id="IPR045861">
    <property type="entry name" value="CorA_cytoplasmic_dom"/>
</dbReference>
<dbReference type="GO" id="GO:0015087">
    <property type="term" value="F:cobalt ion transmembrane transporter activity"/>
    <property type="evidence" value="ECO:0007669"/>
    <property type="project" value="TreeGrafter"/>
</dbReference>
<dbReference type="AlphaFoldDB" id="V2QB00"/>
<organism evidence="8 9">
    <name type="scientific">Mucispirillum schaedleri ASF457</name>
    <dbReference type="NCBI Taxonomy" id="1379858"/>
    <lineage>
        <taxon>Bacteria</taxon>
        <taxon>Pseudomonadati</taxon>
        <taxon>Deferribacterota</taxon>
        <taxon>Deferribacteres</taxon>
        <taxon>Deferribacterales</taxon>
        <taxon>Mucispirillaceae</taxon>
        <taxon>Mucispirillum</taxon>
    </lineage>
</organism>
<dbReference type="RefSeq" id="WP_023275961.1">
    <property type="nucleotide sequence ID" value="NZ_CP097562.1"/>
</dbReference>
<dbReference type="InterPro" id="IPR045863">
    <property type="entry name" value="CorA_TM1_TM2"/>
</dbReference>
<comment type="similarity">
    <text evidence="2">Belongs to the CorA metal ion transporter (MIT) (TC 1.A.35) family.</text>
</comment>
<dbReference type="PANTHER" id="PTHR46494">
    <property type="entry name" value="CORA FAMILY METAL ION TRANSPORTER (EUROFUNG)"/>
    <property type="match status" value="1"/>
</dbReference>
<dbReference type="Proteomes" id="UP000017429">
    <property type="component" value="Chromosome"/>
</dbReference>
<keyword evidence="5" id="KW-0812">Transmembrane</keyword>
<protein>
    <submittedName>
        <fullName evidence="8">Cobalt/magnesium transport protein CorA</fullName>
    </submittedName>
</protein>
<evidence type="ECO:0000256" key="5">
    <source>
        <dbReference type="ARBA" id="ARBA00022692"/>
    </source>
</evidence>
<keyword evidence="7" id="KW-0472">Membrane</keyword>
<evidence type="ECO:0000256" key="3">
    <source>
        <dbReference type="ARBA" id="ARBA00022448"/>
    </source>
</evidence>
<evidence type="ECO:0000256" key="1">
    <source>
        <dbReference type="ARBA" id="ARBA00004651"/>
    </source>
</evidence>
<dbReference type="PANTHER" id="PTHR46494:SF1">
    <property type="entry name" value="CORA FAMILY METAL ION TRANSPORTER (EUROFUNG)"/>
    <property type="match status" value="1"/>
</dbReference>
<dbReference type="Gene3D" id="3.30.460.20">
    <property type="entry name" value="CorA soluble domain-like"/>
    <property type="match status" value="1"/>
</dbReference>
<keyword evidence="4" id="KW-1003">Cell membrane</keyword>
<dbReference type="OrthoDB" id="9803416at2"/>
<accession>V2QB00</accession>
<dbReference type="Pfam" id="PF01544">
    <property type="entry name" value="CorA"/>
    <property type="match status" value="1"/>
</dbReference>
<dbReference type="InterPro" id="IPR002523">
    <property type="entry name" value="MgTranspt_CorA/ZnTranspt_ZntB"/>
</dbReference>
<dbReference type="eggNOG" id="COG0598">
    <property type="taxonomic scope" value="Bacteria"/>
</dbReference>
<reference evidence="8" key="1">
    <citation type="journal article" date="2014" name="Genome Announc.">
        <title>Draft genome sequences of the altered schaedler flora, a defined bacterial community from gnotobiotic mice.</title>
        <authorList>
            <person name="Wannemuehler M.J."/>
            <person name="Overstreet A.M."/>
            <person name="Ward D.V."/>
            <person name="Phillips G.J."/>
        </authorList>
    </citation>
    <scope>NUCLEOTIDE SEQUENCE</scope>
    <source>
        <strain evidence="8">ASF457</strain>
    </source>
</reference>
<evidence type="ECO:0000256" key="7">
    <source>
        <dbReference type="ARBA" id="ARBA00023136"/>
    </source>
</evidence>
<dbReference type="KEGG" id="msch:N508_001678"/>
<dbReference type="SUPFAM" id="SSF143865">
    <property type="entry name" value="CorA soluble domain-like"/>
    <property type="match status" value="1"/>
</dbReference>
<evidence type="ECO:0000256" key="2">
    <source>
        <dbReference type="ARBA" id="ARBA00009765"/>
    </source>
</evidence>
<reference evidence="8" key="3">
    <citation type="submission" date="2022-06" db="EMBL/GenBank/DDBJ databases">
        <title>Resources to Facilitate Use of the Altered Schaedler Flora (ASF) Mouse Model to Study Microbiome Function.</title>
        <authorList>
            <person name="Proctor A."/>
            <person name="Parvinroo S."/>
            <person name="Richie T."/>
            <person name="Jia X."/>
            <person name="Lee S.T.M."/>
            <person name="Karp P.D."/>
            <person name="Paley S."/>
            <person name="Kostic A.D."/>
            <person name="Pierre J.F."/>
            <person name="Wannemuehler M.J."/>
            <person name="Phillips G.J."/>
        </authorList>
    </citation>
    <scope>NUCLEOTIDE SEQUENCE</scope>
    <source>
        <strain evidence="8">ASF457</strain>
    </source>
</reference>
<sequence length="348" mass="40302">MDKKLFLKSKGAAPGTIIYEGDTAPVQTNITCCKIMHDKVEESDVIDYDNKDKSVTWIRVTGLSDSSKVIETLKPFNIDSLTLEDVFETYHNPKFDDTFDYNFIIMRSLSINATMQDNQISFIHKDNFLITFEEYHCDEFNIVLQRIHKNFNKFYTRGSDYLLYALIDAVIDSYIMILNNINLSVDSIEDTMTQDVTCPCDTSQLFTLKRYVNFLSKHTRTSYDVVNQLLKLSIEHSSENNIYIVPYYEDLCEHAVYLNEAVLYCKDSIHSVYAENMSRMQLKSNKFINILTMLSTLMLPPMVIGGIFGMNFNKIPFSSFPHGFAVSVFAMFAVSFMLAWFFKKKNFF</sequence>
<evidence type="ECO:0000256" key="4">
    <source>
        <dbReference type="ARBA" id="ARBA00022475"/>
    </source>
</evidence>
<comment type="subcellular location">
    <subcellularLocation>
        <location evidence="1">Cell membrane</location>
        <topology evidence="1">Multi-pass membrane protein</topology>
    </subcellularLocation>
</comment>
<dbReference type="GO" id="GO:0000287">
    <property type="term" value="F:magnesium ion binding"/>
    <property type="evidence" value="ECO:0007669"/>
    <property type="project" value="TreeGrafter"/>
</dbReference>
<dbReference type="GO" id="GO:0015095">
    <property type="term" value="F:magnesium ion transmembrane transporter activity"/>
    <property type="evidence" value="ECO:0007669"/>
    <property type="project" value="TreeGrafter"/>
</dbReference>
<keyword evidence="9" id="KW-1185">Reference proteome</keyword>